<keyword evidence="2" id="KW-1185">Reference proteome</keyword>
<accession>A0A3D8M6U0</accession>
<reference evidence="2" key="1">
    <citation type="submission" date="2018-08" db="EMBL/GenBank/DDBJ databases">
        <authorList>
            <person name="Zhang J."/>
            <person name="Du Z.-J."/>
        </authorList>
    </citation>
    <scope>NUCLEOTIDE SEQUENCE [LARGE SCALE GENOMIC DNA]</scope>
    <source>
        <strain evidence="2">KCTC 52655</strain>
    </source>
</reference>
<protein>
    <submittedName>
        <fullName evidence="1">Uncharacterized protein</fullName>
    </submittedName>
</protein>
<dbReference type="SUPFAM" id="SSF50939">
    <property type="entry name" value="Sialidases"/>
    <property type="match status" value="1"/>
</dbReference>
<dbReference type="Proteomes" id="UP000256561">
    <property type="component" value="Unassembled WGS sequence"/>
</dbReference>
<dbReference type="RefSeq" id="WP_115593092.1">
    <property type="nucleotide sequence ID" value="NZ_QRHA01000006.1"/>
</dbReference>
<dbReference type="InterPro" id="IPR036278">
    <property type="entry name" value="Sialidase_sf"/>
</dbReference>
<proteinExistence type="predicted"/>
<sequence>MNLLGLSGKTASYLNEKKRLFNSLASALVISALAGCANDNAVPQQTMVDYFADNGLSNAVAPIQHPAGEYHNGITYVAYQGLLEDPYLAAYNHNTKQWSGPFKAGVSDMGKDPTRDKIDNHGKPAMIIDDEGYIHVAFGGHGGVPELGENKLGNYHYGRQQHAVSKRPYDISEWETLNNVSPFGTYNQWVKMDNGDLYLFYRHGAHRSNWVYQKSTDNGRTFGEPVSVLKTKRRDDAAGVDAWYAWFTKGPNNTILAAVTYHMCWDNTPTKTHDGERRNGYYLYMNTLDGDWHNVQGEVLDVPLTKEDADAKALVVDSGELWANRGTTQIGPDGYPYVSFRMGEHLGRKHGGPQNFYFYRWDGQQWVSGPEPLPVSRGDFKVPSSSTVNMVLAVSDADNTGVVESGSKKLGVVGNWQSNDGGLTFSRQKVYLSVPGTGFAITSIIRNAHPNAQVLVAGIVPGTDYRKMYLVGEDGPVQRPLEEASLLE</sequence>
<dbReference type="CDD" id="cd15482">
    <property type="entry name" value="Sialidase_non-viral"/>
    <property type="match status" value="1"/>
</dbReference>
<dbReference type="Pfam" id="PF15892">
    <property type="entry name" value="BNR_4"/>
    <property type="match status" value="1"/>
</dbReference>
<dbReference type="AlphaFoldDB" id="A0A3D8M6U0"/>
<comment type="caution">
    <text evidence="1">The sequence shown here is derived from an EMBL/GenBank/DDBJ whole genome shotgun (WGS) entry which is preliminary data.</text>
</comment>
<gene>
    <name evidence="1" type="ORF">DXV75_09035</name>
</gene>
<dbReference type="EMBL" id="QRHA01000006">
    <property type="protein sequence ID" value="RDV25438.1"/>
    <property type="molecule type" value="Genomic_DNA"/>
</dbReference>
<evidence type="ECO:0000313" key="2">
    <source>
        <dbReference type="Proteomes" id="UP000256561"/>
    </source>
</evidence>
<organism evidence="1 2">
    <name type="scientific">Alteromonas aestuariivivens</name>
    <dbReference type="NCBI Taxonomy" id="1938339"/>
    <lineage>
        <taxon>Bacteria</taxon>
        <taxon>Pseudomonadati</taxon>
        <taxon>Pseudomonadota</taxon>
        <taxon>Gammaproteobacteria</taxon>
        <taxon>Alteromonadales</taxon>
        <taxon>Alteromonadaceae</taxon>
        <taxon>Alteromonas/Salinimonas group</taxon>
        <taxon>Alteromonas</taxon>
    </lineage>
</organism>
<name>A0A3D8M6U0_9ALTE</name>
<dbReference type="OrthoDB" id="3493799at2"/>
<evidence type="ECO:0000313" key="1">
    <source>
        <dbReference type="EMBL" id="RDV25438.1"/>
    </source>
</evidence>